<dbReference type="Gramene" id="CMT563CT">
    <property type="protein sequence ID" value="CMT563CT"/>
    <property type="gene ID" value="CMT563C"/>
</dbReference>
<dbReference type="KEGG" id="cme:CYME_CMT563C"/>
<dbReference type="RefSeq" id="XP_005539512.1">
    <property type="nucleotide sequence ID" value="XM_005539455.1"/>
</dbReference>
<dbReference type="GeneID" id="16997732"/>
<protein>
    <submittedName>
        <fullName evidence="1">Uncharacterized protein</fullName>
    </submittedName>
</protein>
<name>M1UY17_CYAM1</name>
<evidence type="ECO:0000313" key="2">
    <source>
        <dbReference type="Proteomes" id="UP000007014"/>
    </source>
</evidence>
<evidence type="ECO:0000313" key="1">
    <source>
        <dbReference type="EMBL" id="BAM83476.1"/>
    </source>
</evidence>
<reference evidence="1 2" key="2">
    <citation type="journal article" date="2007" name="BMC Biol.">
        <title>A 100%-complete sequence reveals unusually simple genomic features in the hot-spring red alga Cyanidioschyzon merolae.</title>
        <authorList>
            <person name="Nozaki H."/>
            <person name="Takano H."/>
            <person name="Misumi O."/>
            <person name="Terasawa K."/>
            <person name="Matsuzaki M."/>
            <person name="Maruyama S."/>
            <person name="Nishida K."/>
            <person name="Yagisawa F."/>
            <person name="Yoshida Y."/>
            <person name="Fujiwara T."/>
            <person name="Takio S."/>
            <person name="Tamura K."/>
            <person name="Chung S.J."/>
            <person name="Nakamura S."/>
            <person name="Kuroiwa H."/>
            <person name="Tanaka K."/>
            <person name="Sato N."/>
            <person name="Kuroiwa T."/>
        </authorList>
    </citation>
    <scope>NUCLEOTIDE SEQUENCE [LARGE SCALE GENOMIC DNA]</scope>
    <source>
        <strain evidence="1 2">10D</strain>
    </source>
</reference>
<dbReference type="Proteomes" id="UP000007014">
    <property type="component" value="Chromosome 20"/>
</dbReference>
<keyword evidence="2" id="KW-1185">Reference proteome</keyword>
<dbReference type="HOGENOM" id="CLU_947841_0_0_1"/>
<reference evidence="1 2" key="1">
    <citation type="journal article" date="2004" name="Nature">
        <title>Genome sequence of the ultrasmall unicellular red alga Cyanidioschyzon merolae 10D.</title>
        <authorList>
            <person name="Matsuzaki M."/>
            <person name="Misumi O."/>
            <person name="Shin-i T."/>
            <person name="Maruyama S."/>
            <person name="Takahara M."/>
            <person name="Miyagishima S."/>
            <person name="Mori T."/>
            <person name="Nishida K."/>
            <person name="Yagisawa F."/>
            <person name="Nishida K."/>
            <person name="Yoshida Y."/>
            <person name="Nishimura Y."/>
            <person name="Nakao S."/>
            <person name="Kobayashi T."/>
            <person name="Momoyama Y."/>
            <person name="Higashiyama T."/>
            <person name="Minoda A."/>
            <person name="Sano M."/>
            <person name="Nomoto H."/>
            <person name="Oishi K."/>
            <person name="Hayashi H."/>
            <person name="Ohta F."/>
            <person name="Nishizaka S."/>
            <person name="Haga S."/>
            <person name="Miura S."/>
            <person name="Morishita T."/>
            <person name="Kabeya Y."/>
            <person name="Terasawa K."/>
            <person name="Suzuki Y."/>
            <person name="Ishii Y."/>
            <person name="Asakawa S."/>
            <person name="Takano H."/>
            <person name="Ohta N."/>
            <person name="Kuroiwa H."/>
            <person name="Tanaka K."/>
            <person name="Shimizu N."/>
            <person name="Sugano S."/>
            <person name="Sato N."/>
            <person name="Nozaki H."/>
            <person name="Ogasawara N."/>
            <person name="Kohara Y."/>
            <person name="Kuroiwa T."/>
        </authorList>
    </citation>
    <scope>NUCLEOTIDE SEQUENCE [LARGE SCALE GENOMIC DNA]</scope>
    <source>
        <strain evidence="1 2">10D</strain>
    </source>
</reference>
<dbReference type="EMBL" id="AP006502">
    <property type="protein sequence ID" value="BAM83476.1"/>
    <property type="molecule type" value="Genomic_DNA"/>
</dbReference>
<sequence length="294" mass="32765">MYGETAAPTFTSLQAGVFSQKQKRSILLDNKLIHQAMKLMRWFRSADLRYEIGERLVTRHPSTQRVPVALSHADRRRAPSLCALTSASTSASSVHSSLLRYVQRDLEGRPLGRVLSNTGAIRGFSATSAGDATLETAPLDELRRGLGAPDLQLEDSLDTGDGRPAKRDASFTVRLLQYLVQRYRGRVHPNPLAVAQSATVRDLLYLFAKLDRDLAVREGRDTAAWRAWRLQRFFGVSSMDEIPPNVTIDARLLPDAPSPGSVPYNRRKIRERLRRVLESARASTSPQNEHEPGA</sequence>
<organism evidence="1 2">
    <name type="scientific">Cyanidioschyzon merolae (strain NIES-3377 / 10D)</name>
    <name type="common">Unicellular red alga</name>
    <dbReference type="NCBI Taxonomy" id="280699"/>
    <lineage>
        <taxon>Eukaryota</taxon>
        <taxon>Rhodophyta</taxon>
        <taxon>Bangiophyceae</taxon>
        <taxon>Cyanidiales</taxon>
        <taxon>Cyanidiaceae</taxon>
        <taxon>Cyanidioschyzon</taxon>
    </lineage>
</organism>
<proteinExistence type="predicted"/>
<dbReference type="OrthoDB" id="10540031at2759"/>
<gene>
    <name evidence="1" type="ORF">CYME_CMT563C</name>
</gene>
<dbReference type="AlphaFoldDB" id="M1UY17"/>
<accession>M1UY17</accession>